<dbReference type="CDD" id="cd03257">
    <property type="entry name" value="ABC_NikE_OppD_transporters"/>
    <property type="match status" value="1"/>
</dbReference>
<dbReference type="EMBL" id="DVFT01000169">
    <property type="protein sequence ID" value="HIQ97175.1"/>
    <property type="molecule type" value="Genomic_DNA"/>
</dbReference>
<keyword evidence="4 6" id="KW-0067">ATP-binding</keyword>
<dbReference type="InterPro" id="IPR027417">
    <property type="entry name" value="P-loop_NTPase"/>
</dbReference>
<dbReference type="AlphaFoldDB" id="A0A9D1D1F4"/>
<reference evidence="6" key="2">
    <citation type="journal article" date="2021" name="PeerJ">
        <title>Extensive microbial diversity within the chicken gut microbiome revealed by metagenomics and culture.</title>
        <authorList>
            <person name="Gilroy R."/>
            <person name="Ravi A."/>
            <person name="Getino M."/>
            <person name="Pursley I."/>
            <person name="Horton D.L."/>
            <person name="Alikhan N.F."/>
            <person name="Baker D."/>
            <person name="Gharbi K."/>
            <person name="Hall N."/>
            <person name="Watson M."/>
            <person name="Adriaenssens E.M."/>
            <person name="Foster-Nyarko E."/>
            <person name="Jarju S."/>
            <person name="Secka A."/>
            <person name="Antonio M."/>
            <person name="Oren A."/>
            <person name="Chaudhuri R.R."/>
            <person name="La Ragione R."/>
            <person name="Hildebrand F."/>
            <person name="Pallen M.J."/>
        </authorList>
    </citation>
    <scope>NUCLEOTIDE SEQUENCE</scope>
    <source>
        <strain evidence="6">ChiSjej3B21-11622</strain>
    </source>
</reference>
<dbReference type="NCBIfam" id="TIGR01727">
    <property type="entry name" value="oligo_HPY"/>
    <property type="match status" value="1"/>
</dbReference>
<dbReference type="PANTHER" id="PTHR43776">
    <property type="entry name" value="TRANSPORT ATP-BINDING PROTEIN"/>
    <property type="match status" value="1"/>
</dbReference>
<dbReference type="Proteomes" id="UP000886886">
    <property type="component" value="Unassembled WGS sequence"/>
</dbReference>
<feature type="domain" description="ABC transporter" evidence="5">
    <location>
        <begin position="12"/>
        <end position="255"/>
    </location>
</feature>
<dbReference type="GO" id="GO:0005524">
    <property type="term" value="F:ATP binding"/>
    <property type="evidence" value="ECO:0007669"/>
    <property type="project" value="UniProtKB-KW"/>
</dbReference>
<dbReference type="NCBIfam" id="NF008453">
    <property type="entry name" value="PRK11308.1"/>
    <property type="match status" value="1"/>
</dbReference>
<dbReference type="InterPro" id="IPR003593">
    <property type="entry name" value="AAA+_ATPase"/>
</dbReference>
<dbReference type="PROSITE" id="PS00211">
    <property type="entry name" value="ABC_TRANSPORTER_1"/>
    <property type="match status" value="1"/>
</dbReference>
<organism evidence="6 7">
    <name type="scientific">Candidatus Limivivens merdigallinarum</name>
    <dbReference type="NCBI Taxonomy" id="2840859"/>
    <lineage>
        <taxon>Bacteria</taxon>
        <taxon>Bacillati</taxon>
        <taxon>Bacillota</taxon>
        <taxon>Clostridia</taxon>
        <taxon>Lachnospirales</taxon>
        <taxon>Lachnospiraceae</taxon>
        <taxon>Lachnospiraceae incertae sedis</taxon>
        <taxon>Candidatus Limivivens</taxon>
    </lineage>
</organism>
<proteinExistence type="inferred from homology"/>
<dbReference type="InterPro" id="IPR017871">
    <property type="entry name" value="ABC_transporter-like_CS"/>
</dbReference>
<evidence type="ECO:0000313" key="6">
    <source>
        <dbReference type="EMBL" id="HIQ97175.1"/>
    </source>
</evidence>
<evidence type="ECO:0000259" key="5">
    <source>
        <dbReference type="PROSITE" id="PS50893"/>
    </source>
</evidence>
<dbReference type="GO" id="GO:0015833">
    <property type="term" value="P:peptide transport"/>
    <property type="evidence" value="ECO:0007669"/>
    <property type="project" value="InterPro"/>
</dbReference>
<name>A0A9D1D1F4_9FIRM</name>
<sequence>MSAPLVSVKDAVKTFSVNKGFMAQKKYVHAVNDVSFDIMPGETFSLVGESGCGKSTTGRLINHLLVPDSGEVWFNGKDIAKISEKEMRPLRKDVQMIFQDPYGSLNPRMKIQDIIGEPLLIHTSMSAGERLKRVQELLEIVGLNSNHGERYPHEFSGGQLQRVGIARAMTVNPKLIIADEPVSALDVSIQAQVLNLMQQLQKDFNLTYLFISHDLSVVEMISDKIAVMYLGTIVETAPKKKLYGKPLHPYTKALLSAVPVPDPTRDKNRILLKGDLPSPVNPPSGCLFHTRCPHCTEKCKTEKPKMQVMDGDHMVKCHYPGIADKEA</sequence>
<evidence type="ECO:0000256" key="2">
    <source>
        <dbReference type="ARBA" id="ARBA00022448"/>
    </source>
</evidence>
<dbReference type="InterPro" id="IPR013563">
    <property type="entry name" value="Oligopep_ABC_C"/>
</dbReference>
<reference evidence="6" key="1">
    <citation type="submission" date="2020-10" db="EMBL/GenBank/DDBJ databases">
        <authorList>
            <person name="Gilroy R."/>
        </authorList>
    </citation>
    <scope>NUCLEOTIDE SEQUENCE</scope>
    <source>
        <strain evidence="6">ChiSjej3B21-11622</strain>
    </source>
</reference>
<evidence type="ECO:0000256" key="4">
    <source>
        <dbReference type="ARBA" id="ARBA00022840"/>
    </source>
</evidence>
<comment type="caution">
    <text evidence="6">The sequence shown here is derived from an EMBL/GenBank/DDBJ whole genome shotgun (WGS) entry which is preliminary data.</text>
</comment>
<dbReference type="SUPFAM" id="SSF52540">
    <property type="entry name" value="P-loop containing nucleoside triphosphate hydrolases"/>
    <property type="match status" value="1"/>
</dbReference>
<keyword evidence="3" id="KW-0547">Nucleotide-binding</keyword>
<gene>
    <name evidence="6" type="ORF">IAB26_11505</name>
</gene>
<dbReference type="Gene3D" id="3.40.50.300">
    <property type="entry name" value="P-loop containing nucleotide triphosphate hydrolases"/>
    <property type="match status" value="1"/>
</dbReference>
<comment type="similarity">
    <text evidence="1">Belongs to the ABC transporter superfamily.</text>
</comment>
<evidence type="ECO:0000256" key="1">
    <source>
        <dbReference type="ARBA" id="ARBA00005417"/>
    </source>
</evidence>
<dbReference type="Pfam" id="PF08352">
    <property type="entry name" value="oligo_HPY"/>
    <property type="match status" value="1"/>
</dbReference>
<protein>
    <submittedName>
        <fullName evidence="6">Dipeptide ABC transporter ATP-binding protein</fullName>
    </submittedName>
</protein>
<dbReference type="GO" id="GO:0055085">
    <property type="term" value="P:transmembrane transport"/>
    <property type="evidence" value="ECO:0007669"/>
    <property type="project" value="UniProtKB-ARBA"/>
</dbReference>
<evidence type="ECO:0000256" key="3">
    <source>
        <dbReference type="ARBA" id="ARBA00022741"/>
    </source>
</evidence>
<dbReference type="Pfam" id="PF00005">
    <property type="entry name" value="ABC_tran"/>
    <property type="match status" value="1"/>
</dbReference>
<keyword evidence="2" id="KW-0813">Transport</keyword>
<evidence type="ECO:0000313" key="7">
    <source>
        <dbReference type="Proteomes" id="UP000886886"/>
    </source>
</evidence>
<accession>A0A9D1D1F4</accession>
<dbReference type="GO" id="GO:0016887">
    <property type="term" value="F:ATP hydrolysis activity"/>
    <property type="evidence" value="ECO:0007669"/>
    <property type="project" value="InterPro"/>
</dbReference>
<dbReference type="FunFam" id="3.40.50.300:FF:000016">
    <property type="entry name" value="Oligopeptide ABC transporter ATP-binding component"/>
    <property type="match status" value="1"/>
</dbReference>
<dbReference type="SMART" id="SM00382">
    <property type="entry name" value="AAA"/>
    <property type="match status" value="1"/>
</dbReference>
<dbReference type="InterPro" id="IPR050319">
    <property type="entry name" value="ABC_transp_ATP-bind"/>
</dbReference>
<dbReference type="PROSITE" id="PS50893">
    <property type="entry name" value="ABC_TRANSPORTER_2"/>
    <property type="match status" value="1"/>
</dbReference>
<dbReference type="InterPro" id="IPR003439">
    <property type="entry name" value="ABC_transporter-like_ATP-bd"/>
</dbReference>